<feature type="coiled-coil region" evidence="3">
    <location>
        <begin position="391"/>
        <end position="450"/>
    </location>
</feature>
<proteinExistence type="predicted"/>
<dbReference type="PROSITE" id="PS51737">
    <property type="entry name" value="RECOMBINASE_DNA_BIND"/>
    <property type="match status" value="1"/>
</dbReference>
<name>A0ABX2QEG1_9HYPH</name>
<dbReference type="RefSeq" id="WP_176948780.1">
    <property type="nucleotide sequence ID" value="NZ_JABXYK010000003.1"/>
</dbReference>
<dbReference type="Proteomes" id="UP000659172">
    <property type="component" value="Unassembled WGS sequence"/>
</dbReference>
<dbReference type="InterPro" id="IPR050639">
    <property type="entry name" value="SSR_resolvase"/>
</dbReference>
<keyword evidence="3" id="KW-0175">Coiled coil</keyword>
<evidence type="ECO:0000259" key="4">
    <source>
        <dbReference type="PROSITE" id="PS51736"/>
    </source>
</evidence>
<dbReference type="Pfam" id="PF13408">
    <property type="entry name" value="Zn_ribbon_recom"/>
    <property type="match status" value="1"/>
</dbReference>
<dbReference type="InterPro" id="IPR006119">
    <property type="entry name" value="Resolv_N"/>
</dbReference>
<dbReference type="PANTHER" id="PTHR30461:SF2">
    <property type="entry name" value="SERINE RECOMBINASE PINE-RELATED"/>
    <property type="match status" value="1"/>
</dbReference>
<dbReference type="SUPFAM" id="SSF53041">
    <property type="entry name" value="Resolvase-like"/>
    <property type="match status" value="1"/>
</dbReference>
<dbReference type="InterPro" id="IPR011109">
    <property type="entry name" value="DNA_bind_recombinase_dom"/>
</dbReference>
<keyword evidence="7" id="KW-1185">Reference proteome</keyword>
<dbReference type="InterPro" id="IPR036162">
    <property type="entry name" value="Resolvase-like_N_sf"/>
</dbReference>
<feature type="domain" description="Recombinase" evidence="5">
    <location>
        <begin position="174"/>
        <end position="298"/>
    </location>
</feature>
<dbReference type="Gene3D" id="3.90.1750.20">
    <property type="entry name" value="Putative Large Serine Recombinase, Chain B, Domain 2"/>
    <property type="match status" value="1"/>
</dbReference>
<dbReference type="EMBL" id="JABXYK010000003">
    <property type="protein sequence ID" value="NVP54751.1"/>
    <property type="molecule type" value="Genomic_DNA"/>
</dbReference>
<dbReference type="Pfam" id="PF07508">
    <property type="entry name" value="Recombinase"/>
    <property type="match status" value="1"/>
</dbReference>
<evidence type="ECO:0000313" key="6">
    <source>
        <dbReference type="EMBL" id="NVP54751.1"/>
    </source>
</evidence>
<reference evidence="6 7" key="1">
    <citation type="submission" date="2020-06" db="EMBL/GenBank/DDBJ databases">
        <title>Rhizobium sp.nov. isolated from the tomato plant.</title>
        <authorList>
            <person name="Thin K.K."/>
            <person name="Zhang X."/>
            <person name="He S."/>
        </authorList>
    </citation>
    <scope>NUCLEOTIDE SEQUENCE [LARGE SCALE GENOMIC DNA]</scope>
    <source>
        <strain evidence="6 7">DBTS2</strain>
    </source>
</reference>
<evidence type="ECO:0000259" key="5">
    <source>
        <dbReference type="PROSITE" id="PS51737"/>
    </source>
</evidence>
<keyword evidence="1" id="KW-0238">DNA-binding</keyword>
<sequence>MTKAYSYIRFSTPEQAQGDSLRRQVAKAEAWADGRGLDLDDSHRDLGISAYHGANRTNGALRSFLQMVEDGKIERDSYLIVESLDRLSRETVIDAATQLFALIQAGVVVVTLSDGQEYSATRLRQDWTPLVISLAVMARAHDESRVKSERVGEAWRQKKAAARAEGKPITPRCPEWLEVRDGKFVERPDRVEIVRRIFRETIEGFGRREIVCRLNGEGKLPFKAGEKRKKPSTGWQTSSIAKIVQNRAVMGEYQPHTGTHKARNRKPEGDPIKDYYPRIIPDDVFWRAQASLETRRQHTGGRRGDKGAHILHGLAKCSACGSAMWVVNKGKPPKGGVYLACSSNRRNVGCDNGRAWRVDELEEAVLLCLTSFKTQSFKGLYQQETDNGDIVDAIRAELDDLNRRNKVLMRLAESEDQQAIARFLEIAEEVKAKTAELKAAEAELAISQSDPGDSVRLAEVLQLSTDFMQLEGEERLESRIRLSSLIRRIVPLIECHPIRGAYMVLPLDTKVWRVESPTEGAFAFQLDLQPRAADAPPPRYLFLLKKNPTDDARDAFYQGKGGQMMTADGIKGFPSPNAFERLKNKQGIA</sequence>
<dbReference type="SMART" id="SM00857">
    <property type="entry name" value="Resolvase"/>
    <property type="match status" value="1"/>
</dbReference>
<organism evidence="6 7">
    <name type="scientific">Mycoplana rhizolycopersici</name>
    <dbReference type="NCBI Taxonomy" id="2746702"/>
    <lineage>
        <taxon>Bacteria</taxon>
        <taxon>Pseudomonadati</taxon>
        <taxon>Pseudomonadota</taxon>
        <taxon>Alphaproteobacteria</taxon>
        <taxon>Hyphomicrobiales</taxon>
        <taxon>Rhizobiaceae</taxon>
        <taxon>Mycoplana</taxon>
    </lineage>
</organism>
<dbReference type="Pfam" id="PF00239">
    <property type="entry name" value="Resolvase"/>
    <property type="match status" value="1"/>
</dbReference>
<dbReference type="InterPro" id="IPR038109">
    <property type="entry name" value="DNA_bind_recomb_sf"/>
</dbReference>
<feature type="domain" description="Resolvase/invertase-type recombinase catalytic" evidence="4">
    <location>
        <begin position="3"/>
        <end position="162"/>
    </location>
</feature>
<gene>
    <name evidence="6" type="ORF">HV823_05730</name>
</gene>
<evidence type="ECO:0000256" key="3">
    <source>
        <dbReference type="SAM" id="Coils"/>
    </source>
</evidence>
<evidence type="ECO:0000256" key="1">
    <source>
        <dbReference type="ARBA" id="ARBA00023125"/>
    </source>
</evidence>
<evidence type="ECO:0000256" key="2">
    <source>
        <dbReference type="ARBA" id="ARBA00023172"/>
    </source>
</evidence>
<keyword evidence="2" id="KW-0233">DNA recombination</keyword>
<comment type="caution">
    <text evidence="6">The sequence shown here is derived from an EMBL/GenBank/DDBJ whole genome shotgun (WGS) entry which is preliminary data.</text>
</comment>
<dbReference type="Gene3D" id="3.40.50.1390">
    <property type="entry name" value="Resolvase, N-terminal catalytic domain"/>
    <property type="match status" value="1"/>
</dbReference>
<dbReference type="PROSITE" id="PS51736">
    <property type="entry name" value="RECOMBINASES_3"/>
    <property type="match status" value="1"/>
</dbReference>
<dbReference type="InterPro" id="IPR025827">
    <property type="entry name" value="Zn_ribbon_recom_dom"/>
</dbReference>
<evidence type="ECO:0000313" key="7">
    <source>
        <dbReference type="Proteomes" id="UP000659172"/>
    </source>
</evidence>
<dbReference type="CDD" id="cd00338">
    <property type="entry name" value="Ser_Recombinase"/>
    <property type="match status" value="1"/>
</dbReference>
<accession>A0ABX2QEG1</accession>
<dbReference type="PANTHER" id="PTHR30461">
    <property type="entry name" value="DNA-INVERTASE FROM LAMBDOID PROPHAGE"/>
    <property type="match status" value="1"/>
</dbReference>
<protein>
    <submittedName>
        <fullName evidence="6">Recombinase family protein</fullName>
    </submittedName>
</protein>